<protein>
    <submittedName>
        <fullName evidence="1">Uncharacterized protein</fullName>
    </submittedName>
</protein>
<keyword evidence="2" id="KW-1185">Reference proteome</keyword>
<dbReference type="AlphaFoldDB" id="A0A064CPH0"/>
<reference evidence="1" key="1">
    <citation type="submission" date="2014-05" db="EMBL/GenBank/DDBJ databases">
        <title>Genome sequence of Mycobacterium aromaticivorans strain JS19b1T (= DSM 45407T).</title>
        <authorList>
            <person name="Kwak Y."/>
            <person name="Park G.-S."/>
            <person name="Li Q.X."/>
            <person name="Lee S.-E."/>
            <person name="Shin J.-H."/>
        </authorList>
    </citation>
    <scope>NUCLEOTIDE SEQUENCE [LARGE SCALE GENOMIC DNA]</scope>
    <source>
        <strain evidence="1">JS19b1</strain>
    </source>
</reference>
<dbReference type="EMBL" id="JALN02000001">
    <property type="protein sequence ID" value="KDF00708.1"/>
    <property type="molecule type" value="Genomic_DNA"/>
</dbReference>
<comment type="caution">
    <text evidence="1">The sequence shown here is derived from an EMBL/GenBank/DDBJ whole genome shotgun (WGS) entry which is preliminary data.</text>
</comment>
<gene>
    <name evidence="1" type="ORF">Y900_017620</name>
</gene>
<dbReference type="Proteomes" id="UP000022835">
    <property type="component" value="Unassembled WGS sequence"/>
</dbReference>
<proteinExistence type="predicted"/>
<organism evidence="1 2">
    <name type="scientific">Mycolicibacterium aromaticivorans JS19b1 = JCM 16368</name>
    <dbReference type="NCBI Taxonomy" id="1440774"/>
    <lineage>
        <taxon>Bacteria</taxon>
        <taxon>Bacillati</taxon>
        <taxon>Actinomycetota</taxon>
        <taxon>Actinomycetes</taxon>
        <taxon>Mycobacteriales</taxon>
        <taxon>Mycobacteriaceae</taxon>
        <taxon>Mycolicibacterium</taxon>
    </lineage>
</organism>
<name>A0A064CPH0_9MYCO</name>
<accession>A0A064CPH0</accession>
<evidence type="ECO:0000313" key="1">
    <source>
        <dbReference type="EMBL" id="KDF00708.1"/>
    </source>
</evidence>
<evidence type="ECO:0000313" key="2">
    <source>
        <dbReference type="Proteomes" id="UP000022835"/>
    </source>
</evidence>
<sequence>MGFEMAGLREYARPWATWRPRPCARNSVECLLVATVDGVFRCETGLVTAYEMKFNGAYTNMSSAAFTSHGSATFGFRASLPNA</sequence>